<protein>
    <submittedName>
        <fullName evidence="1">Uncharacterized protein</fullName>
    </submittedName>
</protein>
<proteinExistence type="predicted"/>
<dbReference type="Pfam" id="PF02810">
    <property type="entry name" value="SEC-C"/>
    <property type="match status" value="1"/>
</dbReference>
<name>A0A3B0X848_9ZZZZ</name>
<dbReference type="SUPFAM" id="SSF48452">
    <property type="entry name" value="TPR-like"/>
    <property type="match status" value="1"/>
</dbReference>
<dbReference type="SUPFAM" id="SSF103642">
    <property type="entry name" value="Sec-C motif"/>
    <property type="match status" value="1"/>
</dbReference>
<dbReference type="PROSITE" id="PS50005">
    <property type="entry name" value="TPR"/>
    <property type="match status" value="1"/>
</dbReference>
<dbReference type="SMART" id="SM00028">
    <property type="entry name" value="TPR"/>
    <property type="match status" value="2"/>
</dbReference>
<gene>
    <name evidence="1" type="ORF">MNBD_GAMMA11-1863</name>
</gene>
<evidence type="ECO:0000313" key="1">
    <source>
        <dbReference type="EMBL" id="VAW60730.1"/>
    </source>
</evidence>
<dbReference type="Gene3D" id="1.25.40.10">
    <property type="entry name" value="Tetratricopeptide repeat domain"/>
    <property type="match status" value="2"/>
</dbReference>
<dbReference type="InterPro" id="IPR004027">
    <property type="entry name" value="SEC_C_motif"/>
</dbReference>
<dbReference type="Gene3D" id="3.10.450.50">
    <property type="match status" value="1"/>
</dbReference>
<dbReference type="AlphaFoldDB" id="A0A3B0X848"/>
<dbReference type="EMBL" id="UOFG01000129">
    <property type="protein sequence ID" value="VAW60730.1"/>
    <property type="molecule type" value="Genomic_DNA"/>
</dbReference>
<dbReference type="InterPro" id="IPR011990">
    <property type="entry name" value="TPR-like_helical_dom_sf"/>
</dbReference>
<dbReference type="InterPro" id="IPR019734">
    <property type="entry name" value="TPR_rpt"/>
</dbReference>
<sequence>MMYSEFKNEPSPDLFHQMNLVLSVSARLILNGAISDEFFQWAQRSLHSLAPALFMGFDTEDINKVAWLTAINLWNAAPQPDNHFKPLPLPMPGRNTRCPCGSGLKYKQCCTRMPDLKPFPADIYWPILAEIMSKSHINELVKNNEIPAMGLVIIANFYDENEDYSQLIKMLDPLFEGAASRLNHKHEKLLGILHDSYDAHYKTDKKRKDLLARMSRHKDRIIRSEAWQYIAAMQQEQGNIQDALDAFTEAMRADPDNMSLALLELALLTDDNRIEHAKQRASFWLHKLAHYENEYPELIRRLRLAQTDPQAAVYGPQGGDDSRLAQLLEWIEAGENIPIAQYSFSTVDMQEEEDEFILDLQAHLLGLDMDDDEVGHIIDEVRQGKPLPETFIELYPGSQENLLSIQNTLNDATHPMHNAGSLQPPQAINFLEIQWYSISPLEKPFSVNYETEDGEKAWHDSDNHQWLDFLKEHPQAINSLDIIDDITTLVYMYPNNEVFRNEINRIKPLIERGERIIHQARIPANKTLPWLMQENRPVLRLLSHNINISTANEDTQRLIEKAQHYMSLNPDDNHGYRAILVNLYLQQNNNQQALALAEAYPEDMLAEVQFGRVLAQYRMGDLQAAQATLKTASDKLPLIVKYLLQASAKKPEFSAYGIIQGGKDQAWLYRDEMRESWLQTDGCMAWLKKQV</sequence>
<accession>A0A3B0X848</accession>
<organism evidence="1">
    <name type="scientific">hydrothermal vent metagenome</name>
    <dbReference type="NCBI Taxonomy" id="652676"/>
    <lineage>
        <taxon>unclassified sequences</taxon>
        <taxon>metagenomes</taxon>
        <taxon>ecological metagenomes</taxon>
    </lineage>
</organism>
<reference evidence="1" key="1">
    <citation type="submission" date="2018-06" db="EMBL/GenBank/DDBJ databases">
        <authorList>
            <person name="Zhirakovskaya E."/>
        </authorList>
    </citation>
    <scope>NUCLEOTIDE SEQUENCE</scope>
</reference>